<comment type="similarity">
    <text evidence="2">Belongs to the insect chemoreceptor superfamily. Gustatory receptor (GR) family. Gr5a subfamily.</text>
</comment>
<dbReference type="KEGG" id="apln:112905035"/>
<accession>A0A7F5R8U5</accession>
<evidence type="ECO:0000256" key="9">
    <source>
        <dbReference type="SAM" id="Phobius"/>
    </source>
</evidence>
<feature type="transmembrane region" description="Helical" evidence="9">
    <location>
        <begin position="254"/>
        <end position="272"/>
    </location>
</feature>
<comment type="function">
    <text evidence="8">Plays a role in the sugar gustatory response.</text>
</comment>
<keyword evidence="4 9" id="KW-0812">Transmembrane</keyword>
<feature type="transmembrane region" description="Helical" evidence="9">
    <location>
        <begin position="67"/>
        <end position="88"/>
    </location>
</feature>
<feature type="transmembrane region" description="Helical" evidence="9">
    <location>
        <begin position="284"/>
        <end position="305"/>
    </location>
</feature>
<dbReference type="GO" id="GO:0005886">
    <property type="term" value="C:plasma membrane"/>
    <property type="evidence" value="ECO:0007669"/>
    <property type="project" value="UniProtKB-SubCell"/>
</dbReference>
<feature type="transmembrane region" description="Helical" evidence="9">
    <location>
        <begin position="178"/>
        <end position="207"/>
    </location>
</feature>
<proteinExistence type="inferred from homology"/>
<sequence>MQFIIFLGQIFSLFPVQGFRSQNVEDLKFSWISARVFYNFFTSLGLLYLTLTITYSTSGGGINIFELTIIIFHVTTLINSLLFLQLAIKWPNLMKKWTETETSMKSYGWPKGLDFHLKTLCAVIFISALVEFSLTKVSKLLLSYTCKKETEGIFEFYVVRTLFLEVFNIIPYSTWQGIILQIINVNATFAWTYIDVFIMVLSTALAFRFKQITHRLKIFVNGKVDNVTVWRSIREDYNKLCILTREVNEAISNMILLSFSTNLTFIIIQMFHSLRYMNNNIEKVYFFFSFGFLIMRTLCVSLYGASVNDESNEPTDILFNLPSKRYNIEIARFLQQLQYDKVSLSGRGFFHITRRILLSMAGAIVTYELVVIQTCGDILEQSIKEKNTTTIC</sequence>
<evidence type="ECO:0000256" key="8">
    <source>
        <dbReference type="PIRNR" id="PIRNR038981"/>
    </source>
</evidence>
<protein>
    <recommendedName>
        <fullName evidence="8">Gustatory receptor</fullName>
    </recommendedName>
</protein>
<keyword evidence="10" id="KW-0732">Signal</keyword>
<dbReference type="GO" id="GO:0050916">
    <property type="term" value="P:sensory perception of sweet taste"/>
    <property type="evidence" value="ECO:0007669"/>
    <property type="project" value="UniProtKB-ARBA"/>
</dbReference>
<dbReference type="GO" id="GO:0007165">
    <property type="term" value="P:signal transduction"/>
    <property type="evidence" value="ECO:0007669"/>
    <property type="project" value="UniProtKB-KW"/>
</dbReference>
<keyword evidence="8" id="KW-0807">Transducer</keyword>
<dbReference type="FunCoup" id="A0A7F5R8U5">
    <property type="interactions" value="33"/>
</dbReference>
<keyword evidence="5 9" id="KW-1133">Transmembrane helix</keyword>
<organism evidence="11 12">
    <name type="scientific">Agrilus planipennis</name>
    <name type="common">Emerald ash borer</name>
    <name type="synonym">Agrilus marcopoli</name>
    <dbReference type="NCBI Taxonomy" id="224129"/>
    <lineage>
        <taxon>Eukaryota</taxon>
        <taxon>Metazoa</taxon>
        <taxon>Ecdysozoa</taxon>
        <taxon>Arthropoda</taxon>
        <taxon>Hexapoda</taxon>
        <taxon>Insecta</taxon>
        <taxon>Pterygota</taxon>
        <taxon>Neoptera</taxon>
        <taxon>Endopterygota</taxon>
        <taxon>Coleoptera</taxon>
        <taxon>Polyphaga</taxon>
        <taxon>Elateriformia</taxon>
        <taxon>Buprestoidea</taxon>
        <taxon>Buprestidae</taxon>
        <taxon>Agrilinae</taxon>
        <taxon>Agrilus</taxon>
    </lineage>
</organism>
<dbReference type="OrthoDB" id="5800391at2759"/>
<evidence type="ECO:0000256" key="4">
    <source>
        <dbReference type="ARBA" id="ARBA00022692"/>
    </source>
</evidence>
<evidence type="ECO:0000313" key="11">
    <source>
        <dbReference type="Proteomes" id="UP000192223"/>
    </source>
</evidence>
<evidence type="ECO:0000256" key="2">
    <source>
        <dbReference type="ARBA" id="ARBA00005327"/>
    </source>
</evidence>
<evidence type="ECO:0000256" key="10">
    <source>
        <dbReference type="SAM" id="SignalP"/>
    </source>
</evidence>
<reference evidence="12" key="1">
    <citation type="submission" date="2025-08" db="UniProtKB">
        <authorList>
            <consortium name="RefSeq"/>
        </authorList>
    </citation>
    <scope>IDENTIFICATION</scope>
    <source>
        <tissue evidence="12">Entire body</tissue>
    </source>
</reference>
<evidence type="ECO:0000256" key="6">
    <source>
        <dbReference type="ARBA" id="ARBA00023136"/>
    </source>
</evidence>
<keyword evidence="3" id="KW-1003">Cell membrane</keyword>
<evidence type="ECO:0000256" key="1">
    <source>
        <dbReference type="ARBA" id="ARBA00004651"/>
    </source>
</evidence>
<feature type="transmembrane region" description="Helical" evidence="9">
    <location>
        <begin position="154"/>
        <end position="172"/>
    </location>
</feature>
<dbReference type="Proteomes" id="UP000192223">
    <property type="component" value="Unplaced"/>
</dbReference>
<evidence type="ECO:0000256" key="7">
    <source>
        <dbReference type="ARBA" id="ARBA00023170"/>
    </source>
</evidence>
<dbReference type="PANTHER" id="PTHR21421">
    <property type="entry name" value="GUSTATORY RECEPTOR"/>
    <property type="match status" value="1"/>
</dbReference>
<dbReference type="AlphaFoldDB" id="A0A7F5R8U5"/>
<keyword evidence="7 8" id="KW-0675">Receptor</keyword>
<dbReference type="PIRSF" id="PIRSF038981">
    <property type="entry name" value="GRP"/>
    <property type="match status" value="1"/>
</dbReference>
<evidence type="ECO:0000256" key="5">
    <source>
        <dbReference type="ARBA" id="ARBA00022989"/>
    </source>
</evidence>
<name>A0A7F5R8U5_AGRPL</name>
<feature type="signal peptide" evidence="10">
    <location>
        <begin position="1"/>
        <end position="18"/>
    </location>
</feature>
<evidence type="ECO:0000256" key="3">
    <source>
        <dbReference type="ARBA" id="ARBA00022475"/>
    </source>
</evidence>
<feature type="transmembrane region" description="Helical" evidence="9">
    <location>
        <begin position="37"/>
        <end position="55"/>
    </location>
</feature>
<dbReference type="GO" id="GO:0008527">
    <property type="term" value="F:taste receptor activity"/>
    <property type="evidence" value="ECO:0007669"/>
    <property type="project" value="InterPro"/>
</dbReference>
<dbReference type="RefSeq" id="XP_025832380.1">
    <property type="nucleotide sequence ID" value="XM_025976595.1"/>
</dbReference>
<dbReference type="PANTHER" id="PTHR21421:SF29">
    <property type="entry name" value="GUSTATORY RECEPTOR 5A FOR TREHALOSE-RELATED"/>
    <property type="match status" value="1"/>
</dbReference>
<keyword evidence="6 9" id="KW-0472">Membrane</keyword>
<gene>
    <name evidence="12" type="primary">LOC112905035</name>
</gene>
<keyword evidence="11" id="KW-1185">Reference proteome</keyword>
<dbReference type="InterPro" id="IPR009318">
    <property type="entry name" value="Gustatory_rcpt"/>
</dbReference>
<dbReference type="GeneID" id="112905035"/>
<feature type="chain" id="PRO_5028821129" description="Gustatory receptor" evidence="10">
    <location>
        <begin position="19"/>
        <end position="392"/>
    </location>
</feature>
<comment type="subcellular location">
    <subcellularLocation>
        <location evidence="1">Cell membrane</location>
        <topology evidence="1">Multi-pass membrane protein</topology>
    </subcellularLocation>
</comment>
<dbReference type="InParanoid" id="A0A7F5R8U5"/>
<dbReference type="Pfam" id="PF06151">
    <property type="entry name" value="Trehalose_recp"/>
    <property type="match status" value="1"/>
</dbReference>
<evidence type="ECO:0000313" key="12">
    <source>
        <dbReference type="RefSeq" id="XP_025832380.1"/>
    </source>
</evidence>